<dbReference type="EMBL" id="CAJVPL010015341">
    <property type="protein sequence ID" value="CAG8693158.1"/>
    <property type="molecule type" value="Genomic_DNA"/>
</dbReference>
<dbReference type="OrthoDB" id="10025005at2759"/>
<evidence type="ECO:0000313" key="2">
    <source>
        <dbReference type="EMBL" id="CAG8693158.1"/>
    </source>
</evidence>
<feature type="non-terminal residue" evidence="2">
    <location>
        <position position="218"/>
    </location>
</feature>
<dbReference type="AlphaFoldDB" id="A0A9N9EVS3"/>
<sequence length="218" mass="23917">FFGSTTPNLRRQLNGQDKLKVTPMTSGNLTQPQSSSSSTPINSLSSSLEAISITELELELIYFQIPIPENRIEIAHKAGGELLDEFAVAIEDLICAAIAKLVDRIAITFHRDGSPMECAFAIAGDEKLRQFSVNGYCIINYFCEDLKKYLESVFPRMLLKLDWGVNYKTLTMSMSYLFTRKEIQKHTAAFTNTSASAGVATQSLDSNGPNGSGRSSSA</sequence>
<feature type="non-terminal residue" evidence="2">
    <location>
        <position position="1"/>
    </location>
</feature>
<dbReference type="Proteomes" id="UP000789831">
    <property type="component" value="Unassembled WGS sequence"/>
</dbReference>
<protein>
    <submittedName>
        <fullName evidence="2">4941_t:CDS:1</fullName>
    </submittedName>
</protein>
<keyword evidence="3" id="KW-1185">Reference proteome</keyword>
<organism evidence="2 3">
    <name type="scientific">Ambispora gerdemannii</name>
    <dbReference type="NCBI Taxonomy" id="144530"/>
    <lineage>
        <taxon>Eukaryota</taxon>
        <taxon>Fungi</taxon>
        <taxon>Fungi incertae sedis</taxon>
        <taxon>Mucoromycota</taxon>
        <taxon>Glomeromycotina</taxon>
        <taxon>Glomeromycetes</taxon>
        <taxon>Archaeosporales</taxon>
        <taxon>Ambisporaceae</taxon>
        <taxon>Ambispora</taxon>
    </lineage>
</organism>
<feature type="compositionally biased region" description="Low complexity" evidence="1">
    <location>
        <begin position="26"/>
        <end position="41"/>
    </location>
</feature>
<proteinExistence type="predicted"/>
<accession>A0A9N9EVS3</accession>
<gene>
    <name evidence="2" type="ORF">AGERDE_LOCUS13180</name>
</gene>
<reference evidence="2" key="1">
    <citation type="submission" date="2021-06" db="EMBL/GenBank/DDBJ databases">
        <authorList>
            <person name="Kallberg Y."/>
            <person name="Tangrot J."/>
            <person name="Rosling A."/>
        </authorList>
    </citation>
    <scope>NUCLEOTIDE SEQUENCE</scope>
    <source>
        <strain evidence="2">MT106</strain>
    </source>
</reference>
<evidence type="ECO:0000313" key="3">
    <source>
        <dbReference type="Proteomes" id="UP000789831"/>
    </source>
</evidence>
<comment type="caution">
    <text evidence="2">The sequence shown here is derived from an EMBL/GenBank/DDBJ whole genome shotgun (WGS) entry which is preliminary data.</text>
</comment>
<feature type="region of interest" description="Disordered" evidence="1">
    <location>
        <begin position="14"/>
        <end position="41"/>
    </location>
</feature>
<name>A0A9N9EVS3_9GLOM</name>
<evidence type="ECO:0000256" key="1">
    <source>
        <dbReference type="SAM" id="MobiDB-lite"/>
    </source>
</evidence>